<dbReference type="Proteomes" id="UP000322873">
    <property type="component" value="Unassembled WGS sequence"/>
</dbReference>
<dbReference type="InterPro" id="IPR001810">
    <property type="entry name" value="F-box_dom"/>
</dbReference>
<reference evidence="4 5" key="1">
    <citation type="submission" date="2019-06" db="EMBL/GenBank/DDBJ databases">
        <title>Genome Sequence of the Brown Rot Fungal Pathogen Monilinia fructicola.</title>
        <authorList>
            <person name="De Miccolis Angelini R.M."/>
            <person name="Landi L."/>
            <person name="Abate D."/>
            <person name="Pollastro S."/>
            <person name="Romanazzi G."/>
            <person name="Faretra F."/>
        </authorList>
    </citation>
    <scope>NUCLEOTIDE SEQUENCE [LARGE SCALE GENOMIC DNA]</scope>
    <source>
        <strain evidence="4 5">Mfrc123</strain>
    </source>
</reference>
<keyword evidence="1" id="KW-0677">Repeat</keyword>
<feature type="domain" description="F-box" evidence="3">
    <location>
        <begin position="33"/>
        <end position="80"/>
    </location>
</feature>
<dbReference type="SMART" id="SM00256">
    <property type="entry name" value="FBOX"/>
    <property type="match status" value="1"/>
</dbReference>
<gene>
    <name evidence="4" type="ORF">EYC84_009321</name>
</gene>
<dbReference type="Pfam" id="PF02755">
    <property type="entry name" value="RPEL"/>
    <property type="match status" value="1"/>
</dbReference>
<dbReference type="Gene3D" id="1.20.1280.50">
    <property type="match status" value="1"/>
</dbReference>
<dbReference type="Pfam" id="PF00646">
    <property type="entry name" value="F-box"/>
    <property type="match status" value="1"/>
</dbReference>
<feature type="region of interest" description="Disordered" evidence="2">
    <location>
        <begin position="253"/>
        <end position="272"/>
    </location>
</feature>
<evidence type="ECO:0000259" key="3">
    <source>
        <dbReference type="PROSITE" id="PS50181"/>
    </source>
</evidence>
<dbReference type="EMBL" id="VICG01000013">
    <property type="protein sequence ID" value="KAA8565461.1"/>
    <property type="molecule type" value="Genomic_DNA"/>
</dbReference>
<keyword evidence="5" id="KW-1185">Reference proteome</keyword>
<dbReference type="InterPro" id="IPR004018">
    <property type="entry name" value="RPEL_repeat"/>
</dbReference>
<dbReference type="Gene3D" id="6.10.140.2040">
    <property type="match status" value="1"/>
</dbReference>
<comment type="caution">
    <text evidence="4">The sequence shown here is derived from an EMBL/GenBank/DDBJ whole genome shotgun (WGS) entry which is preliminary data.</text>
</comment>
<evidence type="ECO:0000313" key="5">
    <source>
        <dbReference type="Proteomes" id="UP000322873"/>
    </source>
</evidence>
<name>A0A5M9J8F5_MONFR</name>
<dbReference type="SUPFAM" id="SSF81383">
    <property type="entry name" value="F-box domain"/>
    <property type="match status" value="1"/>
</dbReference>
<dbReference type="PROSITE" id="PS50181">
    <property type="entry name" value="FBOX"/>
    <property type="match status" value="1"/>
</dbReference>
<evidence type="ECO:0000256" key="2">
    <source>
        <dbReference type="SAM" id="MobiDB-lite"/>
    </source>
</evidence>
<proteinExistence type="predicted"/>
<organism evidence="4 5">
    <name type="scientific">Monilinia fructicola</name>
    <name type="common">Brown rot fungus</name>
    <name type="synonym">Ciboria fructicola</name>
    <dbReference type="NCBI Taxonomy" id="38448"/>
    <lineage>
        <taxon>Eukaryota</taxon>
        <taxon>Fungi</taxon>
        <taxon>Dikarya</taxon>
        <taxon>Ascomycota</taxon>
        <taxon>Pezizomycotina</taxon>
        <taxon>Leotiomycetes</taxon>
        <taxon>Helotiales</taxon>
        <taxon>Sclerotiniaceae</taxon>
        <taxon>Monilinia</taxon>
    </lineage>
</organism>
<evidence type="ECO:0000313" key="4">
    <source>
        <dbReference type="EMBL" id="KAA8565461.1"/>
    </source>
</evidence>
<dbReference type="SMART" id="SM00707">
    <property type="entry name" value="RPEL"/>
    <property type="match status" value="1"/>
</dbReference>
<evidence type="ECO:0000256" key="1">
    <source>
        <dbReference type="ARBA" id="ARBA00022737"/>
    </source>
</evidence>
<sequence length="272" mass="31153">MEISSQNDERATTAMADRSTLRYENQSDNDSRNCTLSQFPDELILEILSYLDVDDLLIASRLSHHLRTLSLDPLLHAHRLHHASHALSLRLSHRAPLTDLLTQRIYITRTSLVARSLGRNLIKIKLNRQLGQRPSVETLVEKNVLPKECYGHGKVAPGLVEMKRRVERERVKDGLRAWVEGWRGRVGEKEREVEGTKEGKIEVRWLVRRFGGKGGDENTVERGAWGKKVERREMPPRAKVLGLRRFWERVGREGVGPTRNGLEPNPLTRSSD</sequence>
<dbReference type="CDD" id="cd09917">
    <property type="entry name" value="F-box_SF"/>
    <property type="match status" value="1"/>
</dbReference>
<accession>A0A5M9J8F5</accession>
<protein>
    <recommendedName>
        <fullName evidence="3">F-box domain-containing protein</fullName>
    </recommendedName>
</protein>
<dbReference type="InterPro" id="IPR036047">
    <property type="entry name" value="F-box-like_dom_sf"/>
</dbReference>
<dbReference type="AlphaFoldDB" id="A0A5M9J8F5"/>
<dbReference type="VEuPathDB" id="FungiDB:MFRU_006g00440"/>